<dbReference type="Proteomes" id="UP001430172">
    <property type="component" value="Unassembled WGS sequence"/>
</dbReference>
<dbReference type="RefSeq" id="WP_204132289.1">
    <property type="nucleotide sequence ID" value="NZ_JAFDVD010000017.1"/>
</dbReference>
<feature type="compositionally biased region" description="Low complexity" evidence="1">
    <location>
        <begin position="46"/>
        <end position="73"/>
    </location>
</feature>
<evidence type="ECO:0000313" key="4">
    <source>
        <dbReference type="EMBL" id="MBM6401823.1"/>
    </source>
</evidence>
<dbReference type="Pfam" id="PF24837">
    <property type="entry name" value="AMIN-like"/>
    <property type="match status" value="1"/>
</dbReference>
<evidence type="ECO:0000313" key="5">
    <source>
        <dbReference type="Proteomes" id="UP001430172"/>
    </source>
</evidence>
<proteinExistence type="predicted"/>
<evidence type="ECO:0000256" key="1">
    <source>
        <dbReference type="SAM" id="MobiDB-lite"/>
    </source>
</evidence>
<sequence length="222" mass="22781">MSAPTTAPRTRRAGRAALAATTALAVATLAACTVGGKEDPPLGPDPSVSTSSAGPSASPSPTESSASPSPSGTLAGFTLEDQQSDDWPELGADLGIGLESRVGKHEGYDRVVYEFTGKDAPNYRVRYVDEPIGDPSGERVKVAGDVWLEVVVNSLDIPGESAPSPDDPLPSTLAGTGVAEANAIWGGFEGYGQAFIGLTGEQRPFKVSTATNPSRLVVDVAR</sequence>
<dbReference type="EMBL" id="JAFDVD010000017">
    <property type="protein sequence ID" value="MBM6401823.1"/>
    <property type="molecule type" value="Genomic_DNA"/>
</dbReference>
<feature type="chain" id="PRO_5045716620" description="AMIN-like domain-containing protein" evidence="2">
    <location>
        <begin position="31"/>
        <end position="222"/>
    </location>
</feature>
<gene>
    <name evidence="4" type="ORF">JQN70_15610</name>
</gene>
<name>A0ABS2CPK2_9MICO</name>
<keyword evidence="5" id="KW-1185">Reference proteome</keyword>
<feature type="domain" description="AMIN-like" evidence="3">
    <location>
        <begin position="101"/>
        <end position="221"/>
    </location>
</feature>
<organism evidence="4 5">
    <name type="scientific">Phycicoccus sonneratiae</name>
    <dbReference type="NCBI Taxonomy" id="2807628"/>
    <lineage>
        <taxon>Bacteria</taxon>
        <taxon>Bacillati</taxon>
        <taxon>Actinomycetota</taxon>
        <taxon>Actinomycetes</taxon>
        <taxon>Micrococcales</taxon>
        <taxon>Intrasporangiaceae</taxon>
        <taxon>Phycicoccus</taxon>
    </lineage>
</organism>
<keyword evidence="2" id="KW-0732">Signal</keyword>
<protein>
    <recommendedName>
        <fullName evidence="3">AMIN-like domain-containing protein</fullName>
    </recommendedName>
</protein>
<comment type="caution">
    <text evidence="4">The sequence shown here is derived from an EMBL/GenBank/DDBJ whole genome shotgun (WGS) entry which is preliminary data.</text>
</comment>
<dbReference type="InterPro" id="IPR056303">
    <property type="entry name" value="AMIN-like"/>
</dbReference>
<evidence type="ECO:0000256" key="2">
    <source>
        <dbReference type="SAM" id="SignalP"/>
    </source>
</evidence>
<evidence type="ECO:0000259" key="3">
    <source>
        <dbReference type="Pfam" id="PF24837"/>
    </source>
</evidence>
<accession>A0ABS2CPK2</accession>
<feature type="signal peptide" evidence="2">
    <location>
        <begin position="1"/>
        <end position="30"/>
    </location>
</feature>
<feature type="region of interest" description="Disordered" evidence="1">
    <location>
        <begin position="34"/>
        <end position="77"/>
    </location>
</feature>
<reference evidence="4" key="1">
    <citation type="submission" date="2021-02" db="EMBL/GenBank/DDBJ databases">
        <title>Phycicoccus sp. MQZ13P-5T, whole genome shotgun sequence.</title>
        <authorList>
            <person name="Tuo L."/>
        </authorList>
    </citation>
    <scope>NUCLEOTIDE SEQUENCE</scope>
    <source>
        <strain evidence="4">MQZ13P-5</strain>
    </source>
</reference>